<dbReference type="KEGG" id="sufl:FIL70_11025"/>
<dbReference type="SUPFAM" id="SSF46785">
    <property type="entry name" value="Winged helix' DNA-binding domain"/>
    <property type="match status" value="1"/>
</dbReference>
<dbReference type="PANTHER" id="PTHR24567:SF74">
    <property type="entry name" value="HTH-TYPE TRANSCRIPTIONAL REGULATOR ARCR"/>
    <property type="match status" value="1"/>
</dbReference>
<accession>A0A5B8CDQ7</accession>
<dbReference type="GO" id="GO:0003700">
    <property type="term" value="F:DNA-binding transcription factor activity"/>
    <property type="evidence" value="ECO:0007669"/>
    <property type="project" value="TreeGrafter"/>
</dbReference>
<evidence type="ECO:0000256" key="1">
    <source>
        <dbReference type="ARBA" id="ARBA00023015"/>
    </source>
</evidence>
<dbReference type="AlphaFoldDB" id="A0A5B8CDQ7"/>
<dbReference type="CDD" id="cd00038">
    <property type="entry name" value="CAP_ED"/>
    <property type="match status" value="1"/>
</dbReference>
<evidence type="ECO:0000313" key="6">
    <source>
        <dbReference type="Proteomes" id="UP000311469"/>
    </source>
</evidence>
<protein>
    <submittedName>
        <fullName evidence="5">Crp/Fnr family transcriptional regulator</fullName>
    </submittedName>
</protein>
<dbReference type="Pfam" id="PF00027">
    <property type="entry name" value="cNMP_binding"/>
    <property type="match status" value="1"/>
</dbReference>
<evidence type="ECO:0000259" key="4">
    <source>
        <dbReference type="PROSITE" id="PS50042"/>
    </source>
</evidence>
<sequence length="217" mass="23075">MLETERLAVIRSVFSCGQAGAEALASAVRDMVFPHKAVVAHQGDLADHCWVVVEGAAQAQINSADGQLTLLASHGPGEIFGSYPEPAALRSDIVAQGSLHLLCIETSALVDLARHSADIAHGLSLLFARQLDVMLDRMAARTTLTANGRVYAELLRLAGASNRIEPPPVLSALALSVHTTRETTSRAIAHLLRRGIVSRTDEALEILAPRLLAELIA</sequence>
<keyword evidence="2" id="KW-0238">DNA-binding</keyword>
<dbReference type="SUPFAM" id="SSF51206">
    <property type="entry name" value="cAMP-binding domain-like"/>
    <property type="match status" value="1"/>
</dbReference>
<dbReference type="InterPro" id="IPR050397">
    <property type="entry name" value="Env_Response_Regulators"/>
</dbReference>
<dbReference type="GO" id="GO:0005829">
    <property type="term" value="C:cytosol"/>
    <property type="evidence" value="ECO:0007669"/>
    <property type="project" value="TreeGrafter"/>
</dbReference>
<evidence type="ECO:0000313" key="5">
    <source>
        <dbReference type="EMBL" id="QDC37678.1"/>
    </source>
</evidence>
<organism evidence="5 6">
    <name type="scientific">Sphingobium fuliginis ATCC 27551</name>
    <dbReference type="NCBI Taxonomy" id="1208342"/>
    <lineage>
        <taxon>Bacteria</taxon>
        <taxon>Pseudomonadati</taxon>
        <taxon>Pseudomonadota</taxon>
        <taxon>Alphaproteobacteria</taxon>
        <taxon>Sphingomonadales</taxon>
        <taxon>Sphingomonadaceae</taxon>
        <taxon>Sphingobium</taxon>
    </lineage>
</organism>
<name>A0A5B8CDQ7_SPHSA</name>
<dbReference type="GO" id="GO:0003677">
    <property type="term" value="F:DNA binding"/>
    <property type="evidence" value="ECO:0007669"/>
    <property type="project" value="UniProtKB-KW"/>
</dbReference>
<dbReference type="InterPro" id="IPR014710">
    <property type="entry name" value="RmlC-like_jellyroll"/>
</dbReference>
<evidence type="ECO:0000256" key="2">
    <source>
        <dbReference type="ARBA" id="ARBA00023125"/>
    </source>
</evidence>
<dbReference type="InterPro" id="IPR036390">
    <property type="entry name" value="WH_DNA-bd_sf"/>
</dbReference>
<dbReference type="EMBL" id="CP041016">
    <property type="protein sequence ID" value="QDC37678.1"/>
    <property type="molecule type" value="Genomic_DNA"/>
</dbReference>
<dbReference type="Gene3D" id="2.60.120.10">
    <property type="entry name" value="Jelly Rolls"/>
    <property type="match status" value="1"/>
</dbReference>
<gene>
    <name evidence="5" type="ORF">FIL70_11025</name>
</gene>
<dbReference type="Pfam" id="PF13545">
    <property type="entry name" value="HTH_Crp_2"/>
    <property type="match status" value="1"/>
</dbReference>
<dbReference type="PANTHER" id="PTHR24567">
    <property type="entry name" value="CRP FAMILY TRANSCRIPTIONAL REGULATORY PROTEIN"/>
    <property type="match status" value="1"/>
</dbReference>
<proteinExistence type="predicted"/>
<keyword evidence="1" id="KW-0805">Transcription regulation</keyword>
<dbReference type="Proteomes" id="UP000311469">
    <property type="component" value="Chromosome cSF1"/>
</dbReference>
<reference evidence="5 6" key="1">
    <citation type="submission" date="2019-06" db="EMBL/GenBank/DDBJ databases">
        <title>Genome organization and adaptive potential of archetypical organophosphate degarding Sphingobium fuliginis ATCC 27551.</title>
        <authorList>
            <person name="Sarwar A."/>
            <person name="Parthasarathy S."/>
            <person name="Singh C."/>
            <person name="Siddavattam D."/>
        </authorList>
    </citation>
    <scope>NUCLEOTIDE SEQUENCE [LARGE SCALE GENOMIC DNA]</scope>
    <source>
        <strain evidence="5 6">ATCC 27551</strain>
    </source>
</reference>
<keyword evidence="3" id="KW-0804">Transcription</keyword>
<dbReference type="InterPro" id="IPR012318">
    <property type="entry name" value="HTH_CRP"/>
</dbReference>
<evidence type="ECO:0000256" key="3">
    <source>
        <dbReference type="ARBA" id="ARBA00023163"/>
    </source>
</evidence>
<dbReference type="PROSITE" id="PS50042">
    <property type="entry name" value="CNMP_BINDING_3"/>
    <property type="match status" value="1"/>
</dbReference>
<dbReference type="InterPro" id="IPR000595">
    <property type="entry name" value="cNMP-bd_dom"/>
</dbReference>
<feature type="domain" description="Cyclic nucleotide-binding" evidence="4">
    <location>
        <begin position="24"/>
        <end position="81"/>
    </location>
</feature>
<dbReference type="InterPro" id="IPR018490">
    <property type="entry name" value="cNMP-bd_dom_sf"/>
</dbReference>